<reference evidence="1 2" key="1">
    <citation type="submission" date="2018-03" db="EMBL/GenBank/DDBJ databases">
        <title>Chitinolytic properties of Streptosporangium nondiastaticum TBG75A20.</title>
        <authorList>
            <person name="Gayathri V."/>
            <person name="Shiburaj S."/>
        </authorList>
    </citation>
    <scope>NUCLEOTIDE SEQUENCE [LARGE SCALE GENOMIC DNA]</scope>
    <source>
        <strain evidence="1 2">TBG75A20</strain>
    </source>
</reference>
<organism evidence="1 2">
    <name type="scientific">Streptosporangium nondiastaticum</name>
    <dbReference type="NCBI Taxonomy" id="35764"/>
    <lineage>
        <taxon>Bacteria</taxon>
        <taxon>Bacillati</taxon>
        <taxon>Actinomycetota</taxon>
        <taxon>Actinomycetes</taxon>
        <taxon>Streptosporangiales</taxon>
        <taxon>Streptosporangiaceae</taxon>
        <taxon>Streptosporangium</taxon>
    </lineage>
</organism>
<sequence>MSNSSVPESIARIGVDCREELREQRYALIPAGKLQLSEELSGAFAEMAASWDRLDVDPHFGGGELATRTRRYSDFDYVPATGELTPRSHVAYLQSEEMNSFVGGLERHFGDVEPAIVENPLFKALVEYDFDSLPIEEEYRSQKWICQIHQIRIVVNAGKTYEVVPEGIHSDGYPFAGLHLIGRIDIDGGESTVFTWEEEPLAKATFLDPLDTLIFEDRKMKHHVTPISAPSDRQGQRDVLAISFSLPGSPYETVV</sequence>
<dbReference type="GO" id="GO:0051213">
    <property type="term" value="F:dioxygenase activity"/>
    <property type="evidence" value="ECO:0007669"/>
    <property type="project" value="InterPro"/>
</dbReference>
<comment type="caution">
    <text evidence="1">The sequence shown here is derived from an EMBL/GenBank/DDBJ whole genome shotgun (WGS) entry which is preliminary data.</text>
</comment>
<accession>A0A9X7JSW1</accession>
<name>A0A9X7JSW1_9ACTN</name>
<keyword evidence="2" id="KW-1185">Reference proteome</keyword>
<dbReference type="EMBL" id="PXWG01000011">
    <property type="protein sequence ID" value="PSJ29343.1"/>
    <property type="molecule type" value="Genomic_DNA"/>
</dbReference>
<dbReference type="Gene3D" id="2.60.120.620">
    <property type="entry name" value="q2cbj1_9rhob like domain"/>
    <property type="match status" value="1"/>
</dbReference>
<protein>
    <submittedName>
        <fullName evidence="1">Protein BsmA</fullName>
    </submittedName>
</protein>
<evidence type="ECO:0000313" key="2">
    <source>
        <dbReference type="Proteomes" id="UP000242427"/>
    </source>
</evidence>
<dbReference type="OrthoDB" id="3539880at2"/>
<proteinExistence type="predicted"/>
<dbReference type="InterPro" id="IPR018724">
    <property type="entry name" value="2OG-Fe_dioxygenase"/>
</dbReference>
<dbReference type="Proteomes" id="UP000242427">
    <property type="component" value="Unassembled WGS sequence"/>
</dbReference>
<dbReference type="AlphaFoldDB" id="A0A9X7JSW1"/>
<evidence type="ECO:0000313" key="1">
    <source>
        <dbReference type="EMBL" id="PSJ29343.1"/>
    </source>
</evidence>
<dbReference type="RefSeq" id="WP_106675024.1">
    <property type="nucleotide sequence ID" value="NZ_PXWG01000011.1"/>
</dbReference>
<dbReference type="Pfam" id="PF10014">
    <property type="entry name" value="2OG-Fe_Oxy_2"/>
    <property type="match status" value="1"/>
</dbReference>
<gene>
    <name evidence="1" type="ORF">B7P34_07535</name>
</gene>